<comment type="subcellular location">
    <subcellularLocation>
        <location evidence="1">Cell membrane</location>
    </subcellularLocation>
</comment>
<dbReference type="EMBL" id="BPNL01000031">
    <property type="protein sequence ID" value="GJA55309.1"/>
    <property type="molecule type" value="Genomic_DNA"/>
</dbReference>
<organism evidence="8 9">
    <name type="scientific">Aeromonas caviae</name>
    <name type="common">Aeromonas punctata</name>
    <dbReference type="NCBI Taxonomy" id="648"/>
    <lineage>
        <taxon>Bacteria</taxon>
        <taxon>Pseudomonadati</taxon>
        <taxon>Pseudomonadota</taxon>
        <taxon>Gammaproteobacteria</taxon>
        <taxon>Aeromonadales</taxon>
        <taxon>Aeromonadaceae</taxon>
        <taxon>Aeromonas</taxon>
    </lineage>
</organism>
<keyword evidence="3" id="KW-1003">Cell membrane</keyword>
<comment type="similarity">
    <text evidence="2">Belongs to the Smp family.</text>
</comment>
<sequence length="261" mass="29103">MEIMGFNMRAQSSVLLFVQASAKIPPAVRADMETDHPVSRFAAPGHQPAPLIHYQRPGSVRHLPIKRVVSLAAGVLLGLWVLVLLIHMQGESQAALHAAARDRAQALVAYAARDMRRWIKEDKESELERLAQDLAVEPDILDVTLYDARGIPLAQSDNALPLDSLLPIGSDNKSLPEQGKGRIQFVQEIQDGNLTLGYLRITLEEQKLLAAQDTHLKVNQEKQRLMLLVMLLAGLLISYGVRRNYMRVRKHKKQSKPAAPQ</sequence>
<evidence type="ECO:0000313" key="9">
    <source>
        <dbReference type="Proteomes" id="UP000887009"/>
    </source>
</evidence>
<evidence type="ECO:0000256" key="5">
    <source>
        <dbReference type="ARBA" id="ARBA00022989"/>
    </source>
</evidence>
<evidence type="ECO:0008006" key="10">
    <source>
        <dbReference type="Google" id="ProtNLM"/>
    </source>
</evidence>
<reference evidence="8" key="1">
    <citation type="submission" date="2021-07" db="EMBL/GenBank/DDBJ databases">
        <title>Draft genome sequence of carbapenem-resistant Aeromonas spp. in Japan.</title>
        <authorList>
            <person name="Maehana S."/>
            <person name="Suzuki M."/>
            <person name="Kitasato H."/>
        </authorList>
    </citation>
    <scope>NUCLEOTIDE SEQUENCE</scope>
    <source>
        <strain evidence="8">KAM348</strain>
    </source>
</reference>
<dbReference type="AlphaFoldDB" id="A0AAI9KSH3"/>
<evidence type="ECO:0000256" key="6">
    <source>
        <dbReference type="ARBA" id="ARBA00023136"/>
    </source>
</evidence>
<name>A0AAI9KSH3_AERCA</name>
<dbReference type="Proteomes" id="UP000887009">
    <property type="component" value="Unassembled WGS sequence"/>
</dbReference>
<dbReference type="Pfam" id="PF10144">
    <property type="entry name" value="SMP_2"/>
    <property type="match status" value="1"/>
</dbReference>
<evidence type="ECO:0000256" key="2">
    <source>
        <dbReference type="ARBA" id="ARBA00005362"/>
    </source>
</evidence>
<comment type="caution">
    <text evidence="8">The sequence shown here is derived from an EMBL/GenBank/DDBJ whole genome shotgun (WGS) entry which is preliminary data.</text>
</comment>
<feature type="transmembrane region" description="Helical" evidence="7">
    <location>
        <begin position="225"/>
        <end position="241"/>
    </location>
</feature>
<dbReference type="GO" id="GO:0005886">
    <property type="term" value="C:plasma membrane"/>
    <property type="evidence" value="ECO:0007669"/>
    <property type="project" value="UniProtKB-SubCell"/>
</dbReference>
<proteinExistence type="inferred from homology"/>
<keyword evidence="5 7" id="KW-1133">Transmembrane helix</keyword>
<keyword evidence="4 7" id="KW-0812">Transmembrane</keyword>
<evidence type="ECO:0000256" key="4">
    <source>
        <dbReference type="ARBA" id="ARBA00022692"/>
    </source>
</evidence>
<feature type="transmembrane region" description="Helical" evidence="7">
    <location>
        <begin position="68"/>
        <end position="86"/>
    </location>
</feature>
<evidence type="ECO:0000256" key="7">
    <source>
        <dbReference type="SAM" id="Phobius"/>
    </source>
</evidence>
<evidence type="ECO:0000256" key="1">
    <source>
        <dbReference type="ARBA" id="ARBA00004236"/>
    </source>
</evidence>
<keyword evidence="6 7" id="KW-0472">Membrane</keyword>
<evidence type="ECO:0000256" key="3">
    <source>
        <dbReference type="ARBA" id="ARBA00022475"/>
    </source>
</evidence>
<gene>
    <name evidence="8" type="ORF">KAM348_27320</name>
</gene>
<dbReference type="InterPro" id="IPR019305">
    <property type="entry name" value="Uncharacterised_Smp"/>
</dbReference>
<evidence type="ECO:0000313" key="8">
    <source>
        <dbReference type="EMBL" id="GJA55309.1"/>
    </source>
</evidence>
<accession>A0AAI9KSH3</accession>
<protein>
    <recommendedName>
        <fullName evidence="10">SerB-cotransposed membrane protein</fullName>
    </recommendedName>
</protein>